<comment type="caution">
    <text evidence="7">The sequence shown here is derived from an EMBL/GenBank/DDBJ whole genome shotgun (WGS) entry which is preliminary data.</text>
</comment>
<dbReference type="PANTHER" id="PTHR44835">
    <property type="entry name" value="UDP-N-ACETYLGLUCOSAMINE--PEPTIDE N-ACETYLGLUCOSAMINYLTRANSFERASE SPINDLY-RELATED"/>
    <property type="match status" value="1"/>
</dbReference>
<evidence type="ECO:0000256" key="4">
    <source>
        <dbReference type="ARBA" id="ARBA00022737"/>
    </source>
</evidence>
<evidence type="ECO:0000313" key="7">
    <source>
        <dbReference type="EMBL" id="MCT7980531.1"/>
    </source>
</evidence>
<keyword evidence="8" id="KW-1185">Reference proteome</keyword>
<dbReference type="Pfam" id="PF13844">
    <property type="entry name" value="Glyco_transf_41"/>
    <property type="match status" value="2"/>
</dbReference>
<keyword evidence="5" id="KW-0802">TPR repeat</keyword>
<feature type="domain" description="O-GlcNAc transferase C-terminal" evidence="6">
    <location>
        <begin position="530"/>
        <end position="717"/>
    </location>
</feature>
<dbReference type="SUPFAM" id="SSF48452">
    <property type="entry name" value="TPR-like"/>
    <property type="match status" value="1"/>
</dbReference>
<evidence type="ECO:0000259" key="6">
    <source>
        <dbReference type="Pfam" id="PF13844"/>
    </source>
</evidence>
<evidence type="ECO:0000256" key="1">
    <source>
        <dbReference type="ARBA" id="ARBA00004922"/>
    </source>
</evidence>
<comment type="pathway">
    <text evidence="1">Protein modification; protein glycosylation.</text>
</comment>
<evidence type="ECO:0000256" key="2">
    <source>
        <dbReference type="ARBA" id="ARBA00022676"/>
    </source>
</evidence>
<evidence type="ECO:0000256" key="5">
    <source>
        <dbReference type="ARBA" id="ARBA00022803"/>
    </source>
</evidence>
<dbReference type="GO" id="GO:0016740">
    <property type="term" value="F:transferase activity"/>
    <property type="evidence" value="ECO:0007669"/>
    <property type="project" value="UniProtKB-KW"/>
</dbReference>
<reference evidence="7 8" key="1">
    <citation type="journal article" date="2022" name="Front. Microbiol.">
        <title>High genomic differentiation and limited gene flow indicate recent cryptic speciation within the genus Laspinema (cyanobacteria).</title>
        <authorList>
            <person name="Stanojkovic A."/>
            <person name="Skoupy S."/>
            <person name="Skaloud P."/>
            <person name="Dvorak P."/>
        </authorList>
    </citation>
    <scope>NUCLEOTIDE SEQUENCE [LARGE SCALE GENOMIC DNA]</scope>
    <source>
        <strain evidence="7 8">D3b</strain>
    </source>
</reference>
<feature type="domain" description="O-GlcNAc transferase C-terminal" evidence="6">
    <location>
        <begin position="360"/>
        <end position="520"/>
    </location>
</feature>
<gene>
    <name evidence="7" type="ORF">NG792_22665</name>
</gene>
<dbReference type="RefSeq" id="WP_261236925.1">
    <property type="nucleotide sequence ID" value="NZ_JAMXFA010000039.1"/>
</dbReference>
<organism evidence="7 8">
    <name type="scientific">Laspinema olomoucense D3b</name>
    <dbReference type="NCBI Taxonomy" id="2953688"/>
    <lineage>
        <taxon>Bacteria</taxon>
        <taxon>Bacillati</taxon>
        <taxon>Cyanobacteriota</taxon>
        <taxon>Cyanophyceae</taxon>
        <taxon>Oscillatoriophycideae</taxon>
        <taxon>Oscillatoriales</taxon>
        <taxon>Laspinemataceae</taxon>
        <taxon>Laspinema</taxon>
        <taxon>Laspinema olomoucense</taxon>
    </lineage>
</organism>
<dbReference type="InterPro" id="IPR051939">
    <property type="entry name" value="Glycosyltr_41/O-GlcNAc_trsf"/>
</dbReference>
<evidence type="ECO:0000313" key="8">
    <source>
        <dbReference type="Proteomes" id="UP001525961"/>
    </source>
</evidence>
<dbReference type="InterPro" id="IPR011990">
    <property type="entry name" value="TPR-like_helical_dom_sf"/>
</dbReference>
<dbReference type="PANTHER" id="PTHR44835:SF1">
    <property type="entry name" value="PROTEIN O-GLCNAC TRANSFERASE"/>
    <property type="match status" value="1"/>
</dbReference>
<evidence type="ECO:0000256" key="3">
    <source>
        <dbReference type="ARBA" id="ARBA00022679"/>
    </source>
</evidence>
<proteinExistence type="predicted"/>
<keyword evidence="2" id="KW-0328">Glycosyltransferase</keyword>
<keyword evidence="3 7" id="KW-0808">Transferase</keyword>
<accession>A0ABT2NCV7</accession>
<sequence>MENLTNLEQTAYSSWMQGNYNKAAQLYEQAILANPEKLEYCWYLGLMFLLQEKEEEAHSTWLLGMMEASEDQTEEWTSELLYILHKEALRLEELQQVSASWLIRQHIREIAPTDIHNLLHLIKLAIAQEMLPDEELQEWQVTQLIKEMPTDTLDANLLVGVSEQLFKFAPLHPFCYEFAEVCLPHLQGNSNFRDLVLVAAVNIGLSMGETEIAISLADLCLRINAPHPEEILGHLATFHEKNQNYSKAQEAAKQRYALCESLPDKISANDLLIKVLLIEGKWEESYARMEQQESMFISLLQQPPKQMDTVTASRLLTATFYFPYFWDEPRRTRPIQNQVAELFQNCAQTYAKSKGYKLPQHRERNSINTKPLKIGYVSNSLRKHSVGWMARWLFQYHDHRRFEIYGYFVDYKPGDSLQDWLISKVDRVYKLGADSQDIATQIVADGIDILVDLDSLTLQATYQVMALKPAPIQVTWLGLDASGLPAIDYYLADPYVLPDDAEDYYSEKIWRFPQTYIAVDGFEVGVPTRRRQDLDIPADAVVYYSGQTSSKRHPETARSQLKIIKEVSNSYFLIKTWPDVDIVKDFFRQLADAEGVERDRLRFLPNEPEETHRANLGIVDVVLDTYPYSGATTTFETLWMGIPIVTRVGQQWAARNSYTMMMNAGVTEGIAWTEEEYINWGIRLGNDSELRKQIYWRLMNSRKTAPLWNAEKFTRQMEDAYQQMWENYLQSIRG</sequence>
<dbReference type="Gene3D" id="3.40.50.2000">
    <property type="entry name" value="Glycogen Phosphorylase B"/>
    <property type="match status" value="1"/>
</dbReference>
<name>A0ABT2NCV7_9CYAN</name>
<dbReference type="EMBL" id="JAMXFA010000039">
    <property type="protein sequence ID" value="MCT7980531.1"/>
    <property type="molecule type" value="Genomic_DNA"/>
</dbReference>
<dbReference type="InterPro" id="IPR029489">
    <property type="entry name" value="OGT/SEC/SPY_C"/>
</dbReference>
<dbReference type="Proteomes" id="UP001525961">
    <property type="component" value="Unassembled WGS sequence"/>
</dbReference>
<dbReference type="Gene3D" id="3.40.50.11380">
    <property type="match status" value="1"/>
</dbReference>
<dbReference type="Gene3D" id="1.25.40.10">
    <property type="entry name" value="Tetratricopeptide repeat domain"/>
    <property type="match status" value="1"/>
</dbReference>
<keyword evidence="4" id="KW-0677">Repeat</keyword>
<protein>
    <submittedName>
        <fullName evidence="7">O-linked N-acetylglucosamine transferase, SPINDLY family protein</fullName>
    </submittedName>
</protein>